<evidence type="ECO:0000259" key="1">
    <source>
        <dbReference type="Pfam" id="PF05050"/>
    </source>
</evidence>
<accession>A0ABV4YG84</accession>
<organism evidence="2 3">
    <name type="scientific">Floridaenema fluviatile BLCC-F154</name>
    <dbReference type="NCBI Taxonomy" id="3153640"/>
    <lineage>
        <taxon>Bacteria</taxon>
        <taxon>Bacillati</taxon>
        <taxon>Cyanobacteriota</taxon>
        <taxon>Cyanophyceae</taxon>
        <taxon>Oscillatoriophycideae</taxon>
        <taxon>Aerosakkonematales</taxon>
        <taxon>Aerosakkonemataceae</taxon>
        <taxon>Floridanema</taxon>
        <taxon>Floridanema fluviatile</taxon>
    </lineage>
</organism>
<dbReference type="InterPro" id="IPR006342">
    <property type="entry name" value="FkbM_mtfrase"/>
</dbReference>
<protein>
    <submittedName>
        <fullName evidence="2">FkbM family methyltransferase</fullName>
    </submittedName>
</protein>
<proteinExistence type="predicted"/>
<sequence>MSLFVRKLQENGRLEQIQITLFIVGSRKMLVEDDYGSGDWSILAPNLRIFGFDADEDACNAANADLELRQVNWTEKHFPLAISSNVGNSTIYVTQSPDCSSLYPPNEAYVDRLYGFKDSLKVDLTIEVETTNLNTFCREEGIEEVDFIQVDVQGAELDVLRGASSILENSLLGVQVEVEFSPLYANQPLFADVDLYLRNYDFTLFDLATDHQWCRVTRASAPIYSSTRKGQLIWANACYLRDLIGEKSQIQKTTPKRILKLACIADILGFPDYALELLEYLTVHHGDDSQYNFARNIVETLSEIPELVEPGLNALPVINNIQHRL</sequence>
<keyword evidence="2" id="KW-0489">Methyltransferase</keyword>
<keyword evidence="3" id="KW-1185">Reference proteome</keyword>
<dbReference type="GO" id="GO:0032259">
    <property type="term" value="P:methylation"/>
    <property type="evidence" value="ECO:0007669"/>
    <property type="project" value="UniProtKB-KW"/>
</dbReference>
<dbReference type="InterPro" id="IPR053188">
    <property type="entry name" value="FkbM_Methyltransferase"/>
</dbReference>
<evidence type="ECO:0000313" key="2">
    <source>
        <dbReference type="EMBL" id="MFB2937826.1"/>
    </source>
</evidence>
<dbReference type="Gene3D" id="3.40.50.150">
    <property type="entry name" value="Vaccinia Virus protein VP39"/>
    <property type="match status" value="1"/>
</dbReference>
<reference evidence="2 3" key="1">
    <citation type="submission" date="2024-09" db="EMBL/GenBank/DDBJ databases">
        <title>Floridaenema gen nov. (Aerosakkonemataceae, Aerosakkonematales ord. nov., Cyanobacteria) from benthic tropical and subtropical fresh waters, with the description of four new species.</title>
        <authorList>
            <person name="Moretto J.A."/>
            <person name="Berthold D.E."/>
            <person name="Lefler F.W."/>
            <person name="Huang I.-S."/>
            <person name="Laughinghouse H. IV."/>
        </authorList>
    </citation>
    <scope>NUCLEOTIDE SEQUENCE [LARGE SCALE GENOMIC DNA]</scope>
    <source>
        <strain evidence="2 3">BLCC-F154</strain>
    </source>
</reference>
<dbReference type="GO" id="GO:0008168">
    <property type="term" value="F:methyltransferase activity"/>
    <property type="evidence" value="ECO:0007669"/>
    <property type="project" value="UniProtKB-KW"/>
</dbReference>
<keyword evidence="2" id="KW-0808">Transferase</keyword>
<comment type="caution">
    <text evidence="2">The sequence shown here is derived from an EMBL/GenBank/DDBJ whole genome shotgun (WGS) entry which is preliminary data.</text>
</comment>
<dbReference type="PANTHER" id="PTHR36973">
    <property type="entry name" value="SLL1456 PROTEIN-RELATED"/>
    <property type="match status" value="1"/>
</dbReference>
<dbReference type="PANTHER" id="PTHR36973:SF4">
    <property type="entry name" value="NODULATION PROTEIN"/>
    <property type="match status" value="1"/>
</dbReference>
<evidence type="ECO:0000313" key="3">
    <source>
        <dbReference type="Proteomes" id="UP001576776"/>
    </source>
</evidence>
<gene>
    <name evidence="2" type="ORF">ACE1B6_21465</name>
</gene>
<dbReference type="SUPFAM" id="SSF53335">
    <property type="entry name" value="S-adenosyl-L-methionine-dependent methyltransferases"/>
    <property type="match status" value="1"/>
</dbReference>
<dbReference type="RefSeq" id="WP_413259309.1">
    <property type="nucleotide sequence ID" value="NZ_JBHFNS010000078.1"/>
</dbReference>
<dbReference type="NCBIfam" id="TIGR01444">
    <property type="entry name" value="fkbM_fam"/>
    <property type="match status" value="1"/>
</dbReference>
<dbReference type="Proteomes" id="UP001576776">
    <property type="component" value="Unassembled WGS sequence"/>
</dbReference>
<feature type="domain" description="Methyltransferase FkbM" evidence="1">
    <location>
        <begin position="74"/>
        <end position="203"/>
    </location>
</feature>
<dbReference type="EMBL" id="JBHFNS010000078">
    <property type="protein sequence ID" value="MFB2937826.1"/>
    <property type="molecule type" value="Genomic_DNA"/>
</dbReference>
<name>A0ABV4YG84_9CYAN</name>
<dbReference type="InterPro" id="IPR029063">
    <property type="entry name" value="SAM-dependent_MTases_sf"/>
</dbReference>
<dbReference type="Pfam" id="PF05050">
    <property type="entry name" value="Methyltransf_21"/>
    <property type="match status" value="1"/>
</dbReference>